<name>A0A934MH58_9HYPH</name>
<evidence type="ECO:0000313" key="6">
    <source>
        <dbReference type="Proteomes" id="UP000609531"/>
    </source>
</evidence>
<dbReference type="Proteomes" id="UP000609531">
    <property type="component" value="Unassembled WGS sequence"/>
</dbReference>
<dbReference type="PANTHER" id="PTHR43849:SF2">
    <property type="entry name" value="BLL3936 PROTEIN"/>
    <property type="match status" value="1"/>
</dbReference>
<keyword evidence="1" id="KW-1003">Cell membrane</keyword>
<sequence>MNDSTSPAAGEAGSGHPPIEDPDSVSEKQMGGRGPLILRIIVGVGVVAFALFHLYTAYYGPYTALQQRVVHVSGICAILFIAAAGASGLWRRASLIVLAVLVALPALYICLNYQEIIETAGIVTERQMWLGVILIAAILVATRLVIGWPLVIIALVALAYAAFGNYLPPPIGHSGYSVERIVSHLFLTTEGVLGTPVGASATYIAIFVLFGALLQTTGMGDIFIGFGHALTGRKAGGPAYVAVISSALFGSINGSAVANVASTGTFTIPLMIRTGYKPQTAAAIEAAASSGGQIMPPIMGAAAFLMVSFTGIPYVEIIGHALFPALLYFGAVFAAVQLHAAKNHVRPISAEDVPDFKHLLITRGYMLLPVPILLYFLLDGYTPYRAGFYAIVAALFLSMFSKESRPTPKRLLATCRATVMGLLPVATACACAGIVIGMLTLTGLGLKLSGLIVDASGGSLFIALCLTAVTSIVLGMGLPTVGVYLLLAVLVAPALTQMGVPLIAAHLFIFYYGLVSAITPPVALAAYAAAAIAKSRPLETSVEAFLMGLAKVIVPFIFVYGPQILLIGEPVDIVIAIVSSFVGVYALSIATTGWWRGPLSIWRRVIVCAGSVAMMMPGVLTDLIAIPVIVLPLVLLREAVREPA</sequence>
<dbReference type="PANTHER" id="PTHR43849">
    <property type="entry name" value="BLL3936 PROTEIN"/>
    <property type="match status" value="1"/>
</dbReference>
<keyword evidence="1" id="KW-0997">Cell inner membrane</keyword>
<feature type="transmembrane region" description="Helical" evidence="3">
    <location>
        <begin position="607"/>
        <end position="635"/>
    </location>
</feature>
<dbReference type="AlphaFoldDB" id="A0A934MH58"/>
<feature type="region of interest" description="Disordered" evidence="2">
    <location>
        <begin position="1"/>
        <end position="30"/>
    </location>
</feature>
<dbReference type="EMBL" id="JAEKJA010000010">
    <property type="protein sequence ID" value="MBJ3776605.1"/>
    <property type="molecule type" value="Genomic_DNA"/>
</dbReference>
<feature type="transmembrane region" description="Helical" evidence="3">
    <location>
        <begin position="422"/>
        <end position="446"/>
    </location>
</feature>
<feature type="transmembrane region" description="Helical" evidence="3">
    <location>
        <begin position="509"/>
        <end position="532"/>
    </location>
</feature>
<feature type="transmembrane region" description="Helical" evidence="3">
    <location>
        <begin position="458"/>
        <end position="476"/>
    </location>
</feature>
<feature type="transmembrane region" description="Helical" evidence="3">
    <location>
        <begin position="483"/>
        <end position="503"/>
    </location>
</feature>
<evidence type="ECO:0000256" key="1">
    <source>
        <dbReference type="RuleBase" id="RU369079"/>
    </source>
</evidence>
<evidence type="ECO:0000256" key="2">
    <source>
        <dbReference type="SAM" id="MobiDB-lite"/>
    </source>
</evidence>
<feature type="transmembrane region" description="Helical" evidence="3">
    <location>
        <begin position="36"/>
        <end position="57"/>
    </location>
</feature>
<feature type="transmembrane region" description="Helical" evidence="3">
    <location>
        <begin position="69"/>
        <end position="87"/>
    </location>
</feature>
<dbReference type="NCBIfam" id="TIGR02123">
    <property type="entry name" value="TRAP_fused"/>
    <property type="match status" value="1"/>
</dbReference>
<organism evidence="5 6">
    <name type="scientific">Acuticoccus mangrovi</name>
    <dbReference type="NCBI Taxonomy" id="2796142"/>
    <lineage>
        <taxon>Bacteria</taxon>
        <taxon>Pseudomonadati</taxon>
        <taxon>Pseudomonadota</taxon>
        <taxon>Alphaproteobacteria</taxon>
        <taxon>Hyphomicrobiales</taxon>
        <taxon>Amorphaceae</taxon>
        <taxon>Acuticoccus</taxon>
    </lineage>
</organism>
<protein>
    <submittedName>
        <fullName evidence="5">TRAP transporter fused permease subunit</fullName>
    </submittedName>
</protein>
<dbReference type="RefSeq" id="WP_198882509.1">
    <property type="nucleotide sequence ID" value="NZ_JAEKJA010000010.1"/>
</dbReference>
<feature type="transmembrane region" description="Helical" evidence="3">
    <location>
        <begin position="573"/>
        <end position="595"/>
    </location>
</feature>
<comment type="caution">
    <text evidence="5">The sequence shown here is derived from an EMBL/GenBank/DDBJ whole genome shotgun (WGS) entry which is preliminary data.</text>
</comment>
<keyword evidence="6" id="KW-1185">Reference proteome</keyword>
<keyword evidence="3" id="KW-1133">Transmembrane helix</keyword>
<dbReference type="GO" id="GO:0022857">
    <property type="term" value="F:transmembrane transporter activity"/>
    <property type="evidence" value="ECO:0007669"/>
    <property type="project" value="UniProtKB-UniRule"/>
</dbReference>
<reference evidence="5" key="1">
    <citation type="submission" date="2020-12" db="EMBL/GenBank/DDBJ databases">
        <title>Bacterial taxonomy.</title>
        <authorList>
            <person name="Pan X."/>
        </authorList>
    </citation>
    <scope>NUCLEOTIDE SEQUENCE</scope>
    <source>
        <strain evidence="5">B2012</strain>
    </source>
</reference>
<evidence type="ECO:0000259" key="4">
    <source>
        <dbReference type="Pfam" id="PF06808"/>
    </source>
</evidence>
<dbReference type="Pfam" id="PF06808">
    <property type="entry name" value="DctM"/>
    <property type="match status" value="1"/>
</dbReference>
<gene>
    <name evidence="5" type="ORF">JCR33_12945</name>
</gene>
<comment type="function">
    <text evidence="1">Part of the tripartite ATP-independent periplasmic (TRAP) transport system.</text>
</comment>
<feature type="transmembrane region" description="Helical" evidence="3">
    <location>
        <begin position="193"/>
        <end position="214"/>
    </location>
</feature>
<keyword evidence="3" id="KW-0812">Transmembrane</keyword>
<feature type="transmembrane region" description="Helical" evidence="3">
    <location>
        <begin position="360"/>
        <end position="378"/>
    </location>
</feature>
<accession>A0A934MH58</accession>
<feature type="transmembrane region" description="Helical" evidence="3">
    <location>
        <begin position="93"/>
        <end position="111"/>
    </location>
</feature>
<comment type="subcellular location">
    <subcellularLocation>
        <location evidence="1">Cell inner membrane</location>
        <topology evidence="1">Multi-pass membrane protein</topology>
    </subcellularLocation>
</comment>
<feature type="transmembrane region" description="Helical" evidence="3">
    <location>
        <begin position="132"/>
        <end position="163"/>
    </location>
</feature>
<feature type="transmembrane region" description="Helical" evidence="3">
    <location>
        <begin position="298"/>
        <end position="315"/>
    </location>
</feature>
<feature type="transmembrane region" description="Helical" evidence="3">
    <location>
        <begin position="544"/>
        <end position="567"/>
    </location>
</feature>
<dbReference type="InterPro" id="IPR011853">
    <property type="entry name" value="TRAP_DctM-Dct_fused"/>
</dbReference>
<dbReference type="GO" id="GO:0005886">
    <property type="term" value="C:plasma membrane"/>
    <property type="evidence" value="ECO:0007669"/>
    <property type="project" value="UniProtKB-SubCell"/>
</dbReference>
<dbReference type="InterPro" id="IPR010656">
    <property type="entry name" value="DctM"/>
</dbReference>
<proteinExistence type="predicted"/>
<feature type="transmembrane region" description="Helical" evidence="3">
    <location>
        <begin position="321"/>
        <end position="340"/>
    </location>
</feature>
<keyword evidence="3" id="KW-0472">Membrane</keyword>
<evidence type="ECO:0000313" key="5">
    <source>
        <dbReference type="EMBL" id="MBJ3776605.1"/>
    </source>
</evidence>
<feature type="domain" description="TRAP C4-dicarboxylate transport system permease DctM subunit" evidence="4">
    <location>
        <begin position="134"/>
        <end position="567"/>
    </location>
</feature>
<keyword evidence="1" id="KW-0813">Transport</keyword>
<evidence type="ECO:0000256" key="3">
    <source>
        <dbReference type="SAM" id="Phobius"/>
    </source>
</evidence>